<dbReference type="InterPro" id="IPR057670">
    <property type="entry name" value="SH3_retrovirus"/>
</dbReference>
<evidence type="ECO:0000259" key="2">
    <source>
        <dbReference type="Pfam" id="PF25597"/>
    </source>
</evidence>
<feature type="domain" description="Retroviral polymerase SH3-like" evidence="2">
    <location>
        <begin position="6"/>
        <end position="64"/>
    </location>
</feature>
<dbReference type="AlphaFoldDB" id="A0A4Y2H6K6"/>
<comment type="caution">
    <text evidence="3">The sequence shown here is derived from an EMBL/GenBank/DDBJ whole genome shotgun (WGS) entry which is preliminary data.</text>
</comment>
<feature type="region of interest" description="Disordered" evidence="1">
    <location>
        <begin position="115"/>
        <end position="136"/>
    </location>
</feature>
<dbReference type="OrthoDB" id="8066446at2759"/>
<evidence type="ECO:0000313" key="4">
    <source>
        <dbReference type="Proteomes" id="UP000499080"/>
    </source>
</evidence>
<sequence length="136" mass="16104">MMIWMLVLMSHRRKWDTRSKKDGFVGYEENIKGYRIYFPSQRKVEFKFSRNVIFKPSYQNPGSQDTGISKNGHSKHLIEEYNEIYEEDLTNDEEAENRFVNEEEEDIDLSQNLIDEVSGASHYESNTQNARPKKNS</sequence>
<name>A0A4Y2H6K6_ARAVE</name>
<gene>
    <name evidence="3" type="ORF">AVEN_79960_1</name>
</gene>
<accession>A0A4Y2H6K6</accession>
<organism evidence="3 4">
    <name type="scientific">Araneus ventricosus</name>
    <name type="common">Orbweaver spider</name>
    <name type="synonym">Epeira ventricosa</name>
    <dbReference type="NCBI Taxonomy" id="182803"/>
    <lineage>
        <taxon>Eukaryota</taxon>
        <taxon>Metazoa</taxon>
        <taxon>Ecdysozoa</taxon>
        <taxon>Arthropoda</taxon>
        <taxon>Chelicerata</taxon>
        <taxon>Arachnida</taxon>
        <taxon>Araneae</taxon>
        <taxon>Araneomorphae</taxon>
        <taxon>Entelegynae</taxon>
        <taxon>Araneoidea</taxon>
        <taxon>Araneidae</taxon>
        <taxon>Araneus</taxon>
    </lineage>
</organism>
<proteinExistence type="predicted"/>
<protein>
    <recommendedName>
        <fullName evidence="2">Retroviral polymerase SH3-like domain-containing protein</fullName>
    </recommendedName>
</protein>
<dbReference type="Pfam" id="PF25597">
    <property type="entry name" value="SH3_retrovirus"/>
    <property type="match status" value="1"/>
</dbReference>
<reference evidence="3 4" key="1">
    <citation type="journal article" date="2019" name="Sci. Rep.">
        <title>Orb-weaving spider Araneus ventricosus genome elucidates the spidroin gene catalogue.</title>
        <authorList>
            <person name="Kono N."/>
            <person name="Nakamura H."/>
            <person name="Ohtoshi R."/>
            <person name="Moran D.A.P."/>
            <person name="Shinohara A."/>
            <person name="Yoshida Y."/>
            <person name="Fujiwara M."/>
            <person name="Mori M."/>
            <person name="Tomita M."/>
            <person name="Arakawa K."/>
        </authorList>
    </citation>
    <scope>NUCLEOTIDE SEQUENCE [LARGE SCALE GENOMIC DNA]</scope>
</reference>
<dbReference type="EMBL" id="BGPR01001720">
    <property type="protein sequence ID" value="GBM60368.1"/>
    <property type="molecule type" value="Genomic_DNA"/>
</dbReference>
<evidence type="ECO:0000256" key="1">
    <source>
        <dbReference type="SAM" id="MobiDB-lite"/>
    </source>
</evidence>
<evidence type="ECO:0000313" key="3">
    <source>
        <dbReference type="EMBL" id="GBM60368.1"/>
    </source>
</evidence>
<dbReference type="Proteomes" id="UP000499080">
    <property type="component" value="Unassembled WGS sequence"/>
</dbReference>
<keyword evidence="4" id="KW-1185">Reference proteome</keyword>